<evidence type="ECO:0000313" key="4">
    <source>
        <dbReference type="Proteomes" id="UP000799438"/>
    </source>
</evidence>
<dbReference type="InterPro" id="IPR013094">
    <property type="entry name" value="AB_hydrolase_3"/>
</dbReference>
<dbReference type="EMBL" id="ML995493">
    <property type="protein sequence ID" value="KAF2139427.1"/>
    <property type="molecule type" value="Genomic_DNA"/>
</dbReference>
<accession>A0A6A6B966</accession>
<keyword evidence="4" id="KW-1185">Reference proteome</keyword>
<sequence length="406" mass="44578">MPPLPPQLLHRLGAKRVLRHGPRFSTISTPRLDTVTVPARSNGLVQLSILQAPAPRSPSPLLLYLPAGPLFPPVGLPPPHHENDVAAALSASANATVVCVHYRLDNDQHQYPTPIHDVLTAYDWVLENFAPTLAARPRLRSLQLGVCGELVGGGLATMLALTECRMGKNRVAAAAVNNPIVNWIFPTDLLDAAEYTSRLGDVELFANDEHVDADVQAGDVALAKTSWGKYRDNPALPVAALTRARKAFFSTPDGYFDRFASPIHFFRTPEIGEVIRQGYDEDDDLAGFEMPRLGAESPTSFREPGAPVFEKRRRARRLFPPTGGGLRLPPMRVSVGAHAILHDQGQELVKLMRRSISRDEKSDIEAELRVRFAPKAGAGLWTGPARASNWRMEVEALGRWFRSTLA</sequence>
<dbReference type="GO" id="GO:0016787">
    <property type="term" value="F:hydrolase activity"/>
    <property type="evidence" value="ECO:0007669"/>
    <property type="project" value="UniProtKB-KW"/>
</dbReference>
<name>A0A6A6B966_9PEZI</name>
<dbReference type="GeneID" id="54298419"/>
<dbReference type="RefSeq" id="XP_033395140.1">
    <property type="nucleotide sequence ID" value="XM_033540923.1"/>
</dbReference>
<organism evidence="3 4">
    <name type="scientific">Aplosporella prunicola CBS 121167</name>
    <dbReference type="NCBI Taxonomy" id="1176127"/>
    <lineage>
        <taxon>Eukaryota</taxon>
        <taxon>Fungi</taxon>
        <taxon>Dikarya</taxon>
        <taxon>Ascomycota</taxon>
        <taxon>Pezizomycotina</taxon>
        <taxon>Dothideomycetes</taxon>
        <taxon>Dothideomycetes incertae sedis</taxon>
        <taxon>Botryosphaeriales</taxon>
        <taxon>Aplosporellaceae</taxon>
        <taxon>Aplosporella</taxon>
    </lineage>
</organism>
<dbReference type="Gene3D" id="3.40.50.1820">
    <property type="entry name" value="alpha/beta hydrolase"/>
    <property type="match status" value="1"/>
</dbReference>
<keyword evidence="1" id="KW-0378">Hydrolase</keyword>
<dbReference type="PANTHER" id="PTHR48081">
    <property type="entry name" value="AB HYDROLASE SUPERFAMILY PROTEIN C4A8.06C"/>
    <property type="match status" value="1"/>
</dbReference>
<dbReference type="Pfam" id="PF07859">
    <property type="entry name" value="Abhydrolase_3"/>
    <property type="match status" value="1"/>
</dbReference>
<dbReference type="AlphaFoldDB" id="A0A6A6B966"/>
<evidence type="ECO:0000256" key="1">
    <source>
        <dbReference type="ARBA" id="ARBA00022801"/>
    </source>
</evidence>
<protein>
    <recommendedName>
        <fullName evidence="2">Alpha/beta hydrolase fold-3 domain-containing protein</fullName>
    </recommendedName>
</protein>
<reference evidence="3" key="1">
    <citation type="journal article" date="2020" name="Stud. Mycol.">
        <title>101 Dothideomycetes genomes: a test case for predicting lifestyles and emergence of pathogens.</title>
        <authorList>
            <person name="Haridas S."/>
            <person name="Albert R."/>
            <person name="Binder M."/>
            <person name="Bloem J."/>
            <person name="Labutti K."/>
            <person name="Salamov A."/>
            <person name="Andreopoulos B."/>
            <person name="Baker S."/>
            <person name="Barry K."/>
            <person name="Bills G."/>
            <person name="Bluhm B."/>
            <person name="Cannon C."/>
            <person name="Castanera R."/>
            <person name="Culley D."/>
            <person name="Daum C."/>
            <person name="Ezra D."/>
            <person name="Gonzalez J."/>
            <person name="Henrissat B."/>
            <person name="Kuo A."/>
            <person name="Liang C."/>
            <person name="Lipzen A."/>
            <person name="Lutzoni F."/>
            <person name="Magnuson J."/>
            <person name="Mondo S."/>
            <person name="Nolan M."/>
            <person name="Ohm R."/>
            <person name="Pangilinan J."/>
            <person name="Park H.-J."/>
            <person name="Ramirez L."/>
            <person name="Alfaro M."/>
            <person name="Sun H."/>
            <person name="Tritt A."/>
            <person name="Yoshinaga Y."/>
            <person name="Zwiers L.-H."/>
            <person name="Turgeon B."/>
            <person name="Goodwin S."/>
            <person name="Spatafora J."/>
            <person name="Crous P."/>
            <person name="Grigoriev I."/>
        </authorList>
    </citation>
    <scope>NUCLEOTIDE SEQUENCE</scope>
    <source>
        <strain evidence="3">CBS 121167</strain>
    </source>
</reference>
<gene>
    <name evidence="3" type="ORF">K452DRAFT_289987</name>
</gene>
<feature type="domain" description="Alpha/beta hydrolase fold-3" evidence="2">
    <location>
        <begin position="81"/>
        <end position="189"/>
    </location>
</feature>
<dbReference type="InterPro" id="IPR029058">
    <property type="entry name" value="AB_hydrolase_fold"/>
</dbReference>
<dbReference type="InterPro" id="IPR050300">
    <property type="entry name" value="GDXG_lipolytic_enzyme"/>
</dbReference>
<dbReference type="Proteomes" id="UP000799438">
    <property type="component" value="Unassembled WGS sequence"/>
</dbReference>
<proteinExistence type="predicted"/>
<dbReference type="PANTHER" id="PTHR48081:SF8">
    <property type="entry name" value="ALPHA_BETA HYDROLASE FOLD-3 DOMAIN-CONTAINING PROTEIN-RELATED"/>
    <property type="match status" value="1"/>
</dbReference>
<evidence type="ECO:0000259" key="2">
    <source>
        <dbReference type="Pfam" id="PF07859"/>
    </source>
</evidence>
<evidence type="ECO:0000313" key="3">
    <source>
        <dbReference type="EMBL" id="KAF2139427.1"/>
    </source>
</evidence>
<dbReference type="OrthoDB" id="5396420at2759"/>
<dbReference type="SUPFAM" id="SSF53474">
    <property type="entry name" value="alpha/beta-Hydrolases"/>
    <property type="match status" value="1"/>
</dbReference>